<dbReference type="InterPro" id="IPR029039">
    <property type="entry name" value="Flavoprotein-like_sf"/>
</dbReference>
<dbReference type="PATRIC" id="fig|1453497.3.peg.355"/>
<dbReference type="InterPro" id="IPR052200">
    <property type="entry name" value="Protoporphyrinogen_IX_DH"/>
</dbReference>
<dbReference type="GO" id="GO:0006783">
    <property type="term" value="P:heme biosynthetic process"/>
    <property type="evidence" value="ECO:0007669"/>
    <property type="project" value="TreeGrafter"/>
</dbReference>
<dbReference type="InterPro" id="IPR008254">
    <property type="entry name" value="Flavodoxin/NO_synth"/>
</dbReference>
<dbReference type="SUPFAM" id="SSF52218">
    <property type="entry name" value="Flavoproteins"/>
    <property type="match status" value="1"/>
</dbReference>
<proteinExistence type="predicted"/>
<dbReference type="EMBL" id="JFHK01000018">
    <property type="protein sequence ID" value="OAA29431.1"/>
    <property type="molecule type" value="Genomic_DNA"/>
</dbReference>
<dbReference type="AlphaFoldDB" id="A0A176JZC5"/>
<organism evidence="2 3">
    <name type="scientific">Kosmotoga arenicorallina S304</name>
    <dbReference type="NCBI Taxonomy" id="1453497"/>
    <lineage>
        <taxon>Bacteria</taxon>
        <taxon>Thermotogati</taxon>
        <taxon>Thermotogota</taxon>
        <taxon>Thermotogae</taxon>
        <taxon>Kosmotogales</taxon>
        <taxon>Kosmotogaceae</taxon>
        <taxon>Kosmotoga</taxon>
    </lineage>
</organism>
<dbReference type="Pfam" id="PF12724">
    <property type="entry name" value="Flavodoxin_5"/>
    <property type="match status" value="1"/>
</dbReference>
<dbReference type="RefSeq" id="WP_068348085.1">
    <property type="nucleotide sequence ID" value="NZ_JFHK01000018.1"/>
</dbReference>
<name>A0A176JZC5_9BACT</name>
<feature type="domain" description="Flavodoxin-like" evidence="1">
    <location>
        <begin position="3"/>
        <end position="155"/>
    </location>
</feature>
<dbReference type="PANTHER" id="PTHR38030">
    <property type="entry name" value="PROTOPORPHYRINOGEN IX DEHYDROGENASE [MENAQUINONE]"/>
    <property type="match status" value="1"/>
</dbReference>
<dbReference type="GO" id="GO:0009055">
    <property type="term" value="F:electron transfer activity"/>
    <property type="evidence" value="ECO:0007669"/>
    <property type="project" value="InterPro"/>
</dbReference>
<dbReference type="OrthoDB" id="2146857at2"/>
<evidence type="ECO:0000313" key="2">
    <source>
        <dbReference type="EMBL" id="OAA29431.1"/>
    </source>
</evidence>
<dbReference type="GO" id="GO:0070819">
    <property type="term" value="F:menaquinone-dependent protoporphyrinogen oxidase activity"/>
    <property type="evidence" value="ECO:0007669"/>
    <property type="project" value="TreeGrafter"/>
</dbReference>
<keyword evidence="3" id="KW-1185">Reference proteome</keyword>
<dbReference type="Proteomes" id="UP000077339">
    <property type="component" value="Unassembled WGS sequence"/>
</dbReference>
<comment type="caution">
    <text evidence="2">The sequence shown here is derived from an EMBL/GenBank/DDBJ whole genome shotgun (WGS) entry which is preliminary data.</text>
</comment>
<evidence type="ECO:0000313" key="3">
    <source>
        <dbReference type="Proteomes" id="UP000077339"/>
    </source>
</evidence>
<reference evidence="2 3" key="1">
    <citation type="submission" date="2014-02" db="EMBL/GenBank/DDBJ databases">
        <title>Kosmotoga genome sequencing.</title>
        <authorList>
            <person name="Pollo S.M."/>
            <person name="Charchuk R."/>
            <person name="Nesbo C.L."/>
        </authorList>
    </citation>
    <scope>NUCLEOTIDE SEQUENCE [LARGE SCALE GENOMIC DNA]</scope>
    <source>
        <strain evidence="2 3">S304</strain>
    </source>
</reference>
<accession>A0A176JZC5</accession>
<dbReference type="PANTHER" id="PTHR38030:SF2">
    <property type="entry name" value="PROTOPORPHYRINOGEN IX DEHYDROGENASE [QUINONE]"/>
    <property type="match status" value="1"/>
</dbReference>
<sequence length="157" mass="17990">MKTLIIYTSKTGTTEKCAKKLAENLKSETQLMSLKNAAKEDIKGYDAVIIGSYIHASHVPGKLKRFIKKHPELLQKKLGLFLCMADVEEKFDEYLTLNFPGEFLNHCSVKGYFGGEFNFEKMNLVTRKIIQKMAEGKEMPSLKEENIVKFAKEFEEE</sequence>
<dbReference type="InterPro" id="IPR026816">
    <property type="entry name" value="Flavodoxin_dom"/>
</dbReference>
<dbReference type="Gene3D" id="3.40.50.360">
    <property type="match status" value="1"/>
</dbReference>
<dbReference type="InterPro" id="IPR001226">
    <property type="entry name" value="Flavodoxin_CS"/>
</dbReference>
<dbReference type="GO" id="GO:0010181">
    <property type="term" value="F:FMN binding"/>
    <property type="evidence" value="ECO:0007669"/>
    <property type="project" value="InterPro"/>
</dbReference>
<evidence type="ECO:0000259" key="1">
    <source>
        <dbReference type="PROSITE" id="PS50902"/>
    </source>
</evidence>
<dbReference type="PROSITE" id="PS50902">
    <property type="entry name" value="FLAVODOXIN_LIKE"/>
    <property type="match status" value="1"/>
</dbReference>
<protein>
    <submittedName>
        <fullName evidence="2">Flavodoxin</fullName>
    </submittedName>
</protein>
<gene>
    <name evidence="2" type="ORF">AT15_01790</name>
</gene>
<dbReference type="STRING" id="1453497.AT15_01790"/>
<dbReference type="PROSITE" id="PS00201">
    <property type="entry name" value="FLAVODOXIN"/>
    <property type="match status" value="1"/>
</dbReference>